<organism evidence="2 3">
    <name type="scientific">Lysobacter cavernae</name>
    <dbReference type="NCBI Taxonomy" id="1685901"/>
    <lineage>
        <taxon>Bacteria</taxon>
        <taxon>Pseudomonadati</taxon>
        <taxon>Pseudomonadota</taxon>
        <taxon>Gammaproteobacteria</taxon>
        <taxon>Lysobacterales</taxon>
        <taxon>Lysobacteraceae</taxon>
        <taxon>Lysobacter</taxon>
    </lineage>
</organism>
<reference evidence="3" key="1">
    <citation type="journal article" date="2019" name="Int. J. Syst. Evol. Microbiol.">
        <title>The Global Catalogue of Microorganisms (GCM) 10K type strain sequencing project: providing services to taxonomists for standard genome sequencing and annotation.</title>
        <authorList>
            <consortium name="The Broad Institute Genomics Platform"/>
            <consortium name="The Broad Institute Genome Sequencing Center for Infectious Disease"/>
            <person name="Wu L."/>
            <person name="Ma J."/>
        </authorList>
    </citation>
    <scope>NUCLEOTIDE SEQUENCE [LARGE SCALE GENOMIC DNA]</scope>
    <source>
        <strain evidence="3">KCTC 42875</strain>
    </source>
</reference>
<evidence type="ECO:0008006" key="4">
    <source>
        <dbReference type="Google" id="ProtNLM"/>
    </source>
</evidence>
<evidence type="ECO:0000256" key="1">
    <source>
        <dbReference type="SAM" id="SignalP"/>
    </source>
</evidence>
<sequence>MRRFIGLVAAALFLTACNQPAQQAPADSTAADAAVPVDSPTVQAAAPAAYNPDFPTGFVPAFKYSIRSRSVEDAAGGKQRRLVIEYKDGDAPAIDKQIEELLAAKGYKRYKTFERGDDLVGDYGKSGKRITVTTTPANDNLKMKLAADSLGTVYFVWQE</sequence>
<gene>
    <name evidence="2" type="ORF">ACFOLC_10705</name>
</gene>
<evidence type="ECO:0000313" key="2">
    <source>
        <dbReference type="EMBL" id="MFC3551478.1"/>
    </source>
</evidence>
<evidence type="ECO:0000313" key="3">
    <source>
        <dbReference type="Proteomes" id="UP001595740"/>
    </source>
</evidence>
<name>A0ABV7RQS5_9GAMM</name>
<protein>
    <recommendedName>
        <fullName evidence="4">Lipoprotein</fullName>
    </recommendedName>
</protein>
<accession>A0ABV7RQS5</accession>
<dbReference type="PROSITE" id="PS51257">
    <property type="entry name" value="PROKAR_LIPOPROTEIN"/>
    <property type="match status" value="1"/>
</dbReference>
<feature type="signal peptide" evidence="1">
    <location>
        <begin position="1"/>
        <end position="21"/>
    </location>
</feature>
<dbReference type="RefSeq" id="WP_386759243.1">
    <property type="nucleotide sequence ID" value="NZ_JBHRXK010000004.1"/>
</dbReference>
<dbReference type="EMBL" id="JBHRXK010000004">
    <property type="protein sequence ID" value="MFC3551478.1"/>
    <property type="molecule type" value="Genomic_DNA"/>
</dbReference>
<dbReference type="Proteomes" id="UP001595740">
    <property type="component" value="Unassembled WGS sequence"/>
</dbReference>
<comment type="caution">
    <text evidence="2">The sequence shown here is derived from an EMBL/GenBank/DDBJ whole genome shotgun (WGS) entry which is preliminary data.</text>
</comment>
<keyword evidence="3" id="KW-1185">Reference proteome</keyword>
<proteinExistence type="predicted"/>
<keyword evidence="1" id="KW-0732">Signal</keyword>
<feature type="chain" id="PRO_5047184849" description="Lipoprotein" evidence="1">
    <location>
        <begin position="22"/>
        <end position="159"/>
    </location>
</feature>